<evidence type="ECO:0000256" key="6">
    <source>
        <dbReference type="SAM" id="MobiDB-lite"/>
    </source>
</evidence>
<protein>
    <recommendedName>
        <fullName evidence="5">Mitochondrial inner membrane protease subunit</fullName>
        <ecNumber evidence="5">3.4.21.-</ecNumber>
    </recommendedName>
</protein>
<dbReference type="GO" id="GO:0005743">
    <property type="term" value="C:mitochondrial inner membrane"/>
    <property type="evidence" value="ECO:0007669"/>
    <property type="project" value="UniProtKB-SubCell"/>
</dbReference>
<evidence type="ECO:0000256" key="3">
    <source>
        <dbReference type="ARBA" id="ARBA00022801"/>
    </source>
</evidence>
<dbReference type="Gene3D" id="2.10.109.10">
    <property type="entry name" value="Umud Fragment, subunit A"/>
    <property type="match status" value="1"/>
</dbReference>
<dbReference type="SUPFAM" id="SSF51306">
    <property type="entry name" value="LexA/Signal peptidase"/>
    <property type="match status" value="1"/>
</dbReference>
<keyword evidence="3 5" id="KW-0378">Hydrolase</keyword>
<feature type="compositionally biased region" description="Low complexity" evidence="6">
    <location>
        <begin position="366"/>
        <end position="385"/>
    </location>
</feature>
<comment type="similarity">
    <text evidence="1 5">Belongs to the peptidase S26 family.</text>
</comment>
<evidence type="ECO:0000259" key="7">
    <source>
        <dbReference type="Pfam" id="PF10502"/>
    </source>
</evidence>
<dbReference type="PANTHER" id="PTHR43390">
    <property type="entry name" value="SIGNAL PEPTIDASE I"/>
    <property type="match status" value="1"/>
</dbReference>
<dbReference type="PROSITE" id="PS00501">
    <property type="entry name" value="SPASE_I_1"/>
    <property type="match status" value="1"/>
</dbReference>
<evidence type="ECO:0000256" key="4">
    <source>
        <dbReference type="PIRSR" id="PIRSR600223-1"/>
    </source>
</evidence>
<dbReference type="InterPro" id="IPR000223">
    <property type="entry name" value="Pept_S26A_signal_pept_1"/>
</dbReference>
<feature type="active site" evidence="4">
    <location>
        <position position="516"/>
    </location>
</feature>
<dbReference type="Pfam" id="PF10502">
    <property type="entry name" value="Peptidase_S26"/>
    <property type="match status" value="1"/>
</dbReference>
<organism evidence="8">
    <name type="scientific">Pseudo-nitzschia australis</name>
    <dbReference type="NCBI Taxonomy" id="44445"/>
    <lineage>
        <taxon>Eukaryota</taxon>
        <taxon>Sar</taxon>
        <taxon>Stramenopiles</taxon>
        <taxon>Ochrophyta</taxon>
        <taxon>Bacillariophyta</taxon>
        <taxon>Bacillariophyceae</taxon>
        <taxon>Bacillariophycidae</taxon>
        <taxon>Bacillariales</taxon>
        <taxon>Bacillariaceae</taxon>
        <taxon>Pseudo-nitzschia</taxon>
    </lineage>
</organism>
<dbReference type="EMBL" id="HBIX01003408">
    <property type="protein sequence ID" value="CAE0709895.1"/>
    <property type="molecule type" value="Transcribed_RNA"/>
</dbReference>
<proteinExistence type="inferred from homology"/>
<evidence type="ECO:0000313" key="8">
    <source>
        <dbReference type="EMBL" id="CAE0709895.1"/>
    </source>
</evidence>
<dbReference type="NCBIfam" id="TIGR02227">
    <property type="entry name" value="sigpep_I_bact"/>
    <property type="match status" value="1"/>
</dbReference>
<dbReference type="InterPro" id="IPR019533">
    <property type="entry name" value="Peptidase_S26"/>
</dbReference>
<gene>
    <name evidence="8" type="ORF">PAUS00366_LOCUS2615</name>
</gene>
<dbReference type="GO" id="GO:0006465">
    <property type="term" value="P:signal peptide processing"/>
    <property type="evidence" value="ECO:0007669"/>
    <property type="project" value="InterPro"/>
</dbReference>
<dbReference type="PANTHER" id="PTHR43390:SF1">
    <property type="entry name" value="CHLOROPLAST PROCESSING PEPTIDASE"/>
    <property type="match status" value="1"/>
</dbReference>
<feature type="region of interest" description="Disordered" evidence="6">
    <location>
        <begin position="366"/>
        <end position="395"/>
    </location>
</feature>
<feature type="domain" description="Peptidase S26" evidence="7">
    <location>
        <begin position="442"/>
        <end position="613"/>
    </location>
</feature>
<name>A0A7S4AB77_9STRA</name>
<dbReference type="GO" id="GO:0004252">
    <property type="term" value="F:serine-type endopeptidase activity"/>
    <property type="evidence" value="ECO:0007669"/>
    <property type="project" value="InterPro"/>
</dbReference>
<dbReference type="InterPro" id="IPR036286">
    <property type="entry name" value="LexA/Signal_pep-like_sf"/>
</dbReference>
<accession>A0A7S4AB77</accession>
<sequence>MLSAVWQRQGRKKTITTKLPNEESFSVSLIKARPEPKTFMATWNRLWMDPRPVTVVIREAFASSGGSSTIGQETTDTDTNKDTNTDTNKIPYCLVSDEFVIQKQHRFRISLFPRGRLAAGATANPNPNANAAAYLQYIPNHPGDEVDVGWKLELVDKRTKSTHTSTTSTSTSASTTLALALAISTSGGLPRSNTTWSAAMTFCSEPEALESCGRAADWGSSAWSSKSVCRVLASGCLEARGSVVVYGSRSGETSARLGGALGAALAATADAGKAGSSGDDNINDPEQALRLYERSFKVGEVVVPMADHPNESRLEDSFVTAGTDYRIMTMAAPDDGRPIFSTDEVPPEQRKDVRLALRPCGWKVQQQMWNQQQSQEKQSKSRSQSPSPPEWPVEVPAGWLSTSARSRFNPSAFLPRLGATFQRDSRAVLLGVALALLPLPGALIGRNYVSLYAIPSASMDPTLVRGDVLLAEKFPGVDGRLKRGEIVLFRPPSALEEIAGKAIKSKNGGGSPLFVKRIVGLPGDTDVALDPRTGEVTLNDGLAASGPDRNLCADEPLRLIDRFLETGKGTYLEKLGADDFYVLGDCKAVSIDSRVFGVLPRDKIEGRTLGRIWPLNRVTFGQL</sequence>
<dbReference type="PRINTS" id="PR00727">
    <property type="entry name" value="LEADERPTASE"/>
</dbReference>
<feature type="active site" evidence="4">
    <location>
        <position position="458"/>
    </location>
</feature>
<dbReference type="CDD" id="cd06530">
    <property type="entry name" value="S26_SPase_I"/>
    <property type="match status" value="1"/>
</dbReference>
<comment type="subcellular location">
    <subcellularLocation>
        <location evidence="5">Mitochondrion inner membrane</location>
    </subcellularLocation>
</comment>
<keyword evidence="5" id="KW-0472">Membrane</keyword>
<keyword evidence="5" id="KW-0999">Mitochondrion inner membrane</keyword>
<dbReference type="InterPro" id="IPR019756">
    <property type="entry name" value="Pept_S26A_signal_pept_1_Ser-AS"/>
</dbReference>
<keyword evidence="2 5" id="KW-0645">Protease</keyword>
<evidence type="ECO:0000256" key="1">
    <source>
        <dbReference type="ARBA" id="ARBA00009370"/>
    </source>
</evidence>
<reference evidence="8" key="1">
    <citation type="submission" date="2021-01" db="EMBL/GenBank/DDBJ databases">
        <authorList>
            <person name="Corre E."/>
            <person name="Pelletier E."/>
            <person name="Niang G."/>
            <person name="Scheremetjew M."/>
            <person name="Finn R."/>
            <person name="Kale V."/>
            <person name="Holt S."/>
            <person name="Cochrane G."/>
            <person name="Meng A."/>
            <person name="Brown T."/>
            <person name="Cohen L."/>
        </authorList>
    </citation>
    <scope>NUCLEOTIDE SEQUENCE</scope>
    <source>
        <strain evidence="8">10249 10 AB</strain>
    </source>
</reference>
<evidence type="ECO:0000256" key="2">
    <source>
        <dbReference type="ARBA" id="ARBA00022670"/>
    </source>
</evidence>
<dbReference type="AlphaFoldDB" id="A0A7S4AB77"/>
<keyword evidence="5" id="KW-0496">Mitochondrion</keyword>
<evidence type="ECO:0000256" key="5">
    <source>
        <dbReference type="RuleBase" id="RU362041"/>
    </source>
</evidence>
<dbReference type="EC" id="3.4.21.-" evidence="5"/>